<dbReference type="RefSeq" id="WP_250597216.1">
    <property type="nucleotide sequence ID" value="NZ_JAKRVY010000006.1"/>
</dbReference>
<feature type="region of interest" description="Disordered" evidence="4">
    <location>
        <begin position="873"/>
        <end position="893"/>
    </location>
</feature>
<feature type="region of interest" description="Disordered" evidence="4">
    <location>
        <begin position="374"/>
        <end position="395"/>
    </location>
</feature>
<dbReference type="PANTHER" id="PTHR42732">
    <property type="entry name" value="BETA-GALACTOSIDASE"/>
    <property type="match status" value="1"/>
</dbReference>
<dbReference type="Gene3D" id="2.60.120.200">
    <property type="match status" value="1"/>
</dbReference>
<evidence type="ECO:0000256" key="1">
    <source>
        <dbReference type="ARBA" id="ARBA00007401"/>
    </source>
</evidence>
<dbReference type="AlphaFoldDB" id="A0AAE3K5G2"/>
<dbReference type="Gene3D" id="3.20.20.80">
    <property type="entry name" value="Glycosidases"/>
    <property type="match status" value="1"/>
</dbReference>
<dbReference type="InterPro" id="IPR006104">
    <property type="entry name" value="Glyco_hydro_2_N"/>
</dbReference>
<evidence type="ECO:0000256" key="4">
    <source>
        <dbReference type="SAM" id="MobiDB-lite"/>
    </source>
</evidence>
<dbReference type="InterPro" id="IPR013320">
    <property type="entry name" value="ConA-like_dom_sf"/>
</dbReference>
<evidence type="ECO:0008006" key="10">
    <source>
        <dbReference type="Google" id="ProtNLM"/>
    </source>
</evidence>
<sequence length="1270" mass="138569">MPKRVTETSVDRRAVLTSVAGIAGGAIVGTGGGKAGQLSEVEALDGDVLDGVRLTPRPAADGDGRQSLNGTWSFSAATVDSPDALDDSWSDHEVPAEWNHEGHEVDSYLGEDGWEDLDPSDHERGWYRREFEVSEDWEGNRLKLRFGAVYTHGEVWVNGQRLGEHDGGYTPFEFDVTDEIEVGETNTVDVAVTEETLATDMAWGTGRGGITRGVTLFAVPDCHLSSLHIETELPDGDGPATVRLRSTVVNEGSGTVEDAVLSADLADPDGDHAAAVEETLDPIDSGGEIEHVVEIELDEYETWDPVHPRLYDLDASVTAGGDDHATSEQIGIREIEVDHVEPESNESESEEDDDGISPDPEDALAWLNFEDVESSMATDESGNGNDGELVNDPALVDSPSGTAVDCAGDGHVVIGDGSALSFTEPGFSVQITFQYTGDGHLFSKDDQYAAGIWGGELDFWAEGEGGWPGSAGGDLSVGEWYTGTIAMDDDEIRLYVDGEQVGSASHSADSLAEYDDAPLYISQDWDDDAEPVVDEFLVFDTALGTSEDSDDGGESEPSDASELLINGESVTLRGVNWEEVHEDHGQSVPPEQTYEDIEMLREANINFIRSAHHPPSEALLDACDELGLVVQVEAPLFHLWEEPYDDDLIVQQTVEMVERDRNRASVFCWSLGNEGWPEDIDGHYEAAEALAGLDDTRPTIYHFDQWGYGDDVDHLGLGVDLANHHYPATRPGFGVDEFDDLTAPIMFGEFGHTYTYNGRELATDPGERDAWVAVFEKTWEQVRDVDACIGAAIWAGGDQTQPDRWWEDDDLVEVEEYRWGLVDGYRRVRPELWHVKKVYSPVQVHSTEWGEEELTLDVENRCEFSDLDEHTVEWETDSDGGELSPDIASGETGTVSIPVTVDDEQVHLRIEDRRGFTVDTLVVEREDDELDVPAETLGSDAVSEGDTVELVAGNYEVLVDRETGDIEVTPAGTDDPIVEAIDLGMTPSEGGESPPHYGDALEHRLDGRSVDRVDLVDDGSAVEIGIEYERVDGIIRLSPLDGGIKVEYEYSPAEDIAIKDAGIVLSVASDHETLSWDRDPDWSTYPEEYKHIGRPEGTAAAFPNDERPDDDVARLDREVQWAEDVTKHGSNDFRGKKRHVRSASLTDADDHGLDVWPGSDQHVRAMVRDDTVELFVLDRSIGGVGLDFLDRLMLLEQDATIESGTELSGTVTIGLAGYDAPDDGNGDDEPPEDDTADDDETPGFGAPAAGGAVTLAGLYRAYRSTDNEAE</sequence>
<proteinExistence type="inferred from homology"/>
<organism evidence="8 9">
    <name type="scientific">Natranaeroarchaeum aerophilus</name>
    <dbReference type="NCBI Taxonomy" id="2917711"/>
    <lineage>
        <taxon>Archaea</taxon>
        <taxon>Methanobacteriati</taxon>
        <taxon>Methanobacteriota</taxon>
        <taxon>Stenosarchaea group</taxon>
        <taxon>Halobacteria</taxon>
        <taxon>Halobacteriales</taxon>
        <taxon>Natronoarchaeaceae</taxon>
        <taxon>Natranaeroarchaeum</taxon>
    </lineage>
</organism>
<evidence type="ECO:0000256" key="3">
    <source>
        <dbReference type="ARBA" id="ARBA00023295"/>
    </source>
</evidence>
<dbReference type="InterPro" id="IPR051913">
    <property type="entry name" value="GH2_Domain-Containing"/>
</dbReference>
<dbReference type="SUPFAM" id="SSF51445">
    <property type="entry name" value="(Trans)glycosidases"/>
    <property type="match status" value="1"/>
</dbReference>
<feature type="region of interest" description="Disordered" evidence="4">
    <location>
        <begin position="1214"/>
        <end position="1250"/>
    </location>
</feature>
<dbReference type="Gene3D" id="2.60.40.10">
    <property type="entry name" value="Immunoglobulins"/>
    <property type="match status" value="1"/>
</dbReference>
<dbReference type="PANTHER" id="PTHR42732:SF1">
    <property type="entry name" value="BETA-MANNOSIDASE"/>
    <property type="match status" value="1"/>
</dbReference>
<evidence type="ECO:0000259" key="7">
    <source>
        <dbReference type="Pfam" id="PF02837"/>
    </source>
</evidence>
<feature type="region of interest" description="Disordered" evidence="4">
    <location>
        <begin position="318"/>
        <end position="361"/>
    </location>
</feature>
<dbReference type="InterPro" id="IPR036156">
    <property type="entry name" value="Beta-gal/glucu_dom_sf"/>
</dbReference>
<dbReference type="GO" id="GO:0005975">
    <property type="term" value="P:carbohydrate metabolic process"/>
    <property type="evidence" value="ECO:0007669"/>
    <property type="project" value="InterPro"/>
</dbReference>
<dbReference type="GO" id="GO:0004553">
    <property type="term" value="F:hydrolase activity, hydrolyzing O-glycosyl compounds"/>
    <property type="evidence" value="ECO:0007669"/>
    <property type="project" value="InterPro"/>
</dbReference>
<dbReference type="InterPro" id="IPR006103">
    <property type="entry name" value="Glyco_hydro_2_cat"/>
</dbReference>
<dbReference type="SUPFAM" id="SSF49785">
    <property type="entry name" value="Galactose-binding domain-like"/>
    <property type="match status" value="1"/>
</dbReference>
<dbReference type="InterPro" id="IPR017853">
    <property type="entry name" value="GH"/>
</dbReference>
<dbReference type="EMBL" id="JAKRVY010000006">
    <property type="protein sequence ID" value="MCL9814287.1"/>
    <property type="molecule type" value="Genomic_DNA"/>
</dbReference>
<feature type="domain" description="Glycoside hydrolase family 2 catalytic" evidence="6">
    <location>
        <begin position="561"/>
        <end position="843"/>
    </location>
</feature>
<keyword evidence="3" id="KW-0326">Glycosidase</keyword>
<accession>A0AAE3K5G2</accession>
<comment type="caution">
    <text evidence="8">The sequence shown here is derived from an EMBL/GenBank/DDBJ whole genome shotgun (WGS) entry which is preliminary data.</text>
</comment>
<dbReference type="Pfam" id="PF02836">
    <property type="entry name" value="Glyco_hydro_2_C"/>
    <property type="match status" value="1"/>
</dbReference>
<dbReference type="Gene3D" id="2.60.120.260">
    <property type="entry name" value="Galactose-binding domain-like"/>
    <property type="match status" value="1"/>
</dbReference>
<reference evidence="8 9" key="1">
    <citation type="journal article" date="2022" name="Syst. Appl. Microbiol.">
        <title>Natronocalculus amylovorans gen. nov., sp. nov., and Natranaeroarchaeum aerophilus sp. nov., dominant culturable amylolytic natronoarchaea from hypersaline soda lakes in southwestern Siberia.</title>
        <authorList>
            <person name="Sorokin D.Y."/>
            <person name="Elcheninov A.G."/>
            <person name="Khizhniak T.V."/>
            <person name="Koenen M."/>
            <person name="Bale N.J."/>
            <person name="Damste J.S.S."/>
            <person name="Kublanov I.V."/>
        </authorList>
    </citation>
    <scope>NUCLEOTIDE SEQUENCE [LARGE SCALE GENOMIC DNA]</scope>
    <source>
        <strain evidence="8 9">AArc-St1-1</strain>
    </source>
</reference>
<dbReference type="InterPro" id="IPR006102">
    <property type="entry name" value="Ig-like_GH2"/>
</dbReference>
<dbReference type="Pfam" id="PF00703">
    <property type="entry name" value="Glyco_hydro_2"/>
    <property type="match status" value="1"/>
</dbReference>
<dbReference type="SUPFAM" id="SSF49303">
    <property type="entry name" value="beta-Galactosidase/glucuronidase domain"/>
    <property type="match status" value="2"/>
</dbReference>
<feature type="compositionally biased region" description="Acidic residues" evidence="4">
    <location>
        <begin position="1220"/>
        <end position="1241"/>
    </location>
</feature>
<dbReference type="Proteomes" id="UP001202674">
    <property type="component" value="Unassembled WGS sequence"/>
</dbReference>
<dbReference type="SUPFAM" id="SSF49899">
    <property type="entry name" value="Concanavalin A-like lectins/glucanases"/>
    <property type="match status" value="1"/>
</dbReference>
<evidence type="ECO:0000259" key="5">
    <source>
        <dbReference type="Pfam" id="PF00703"/>
    </source>
</evidence>
<feature type="domain" description="Glycosyl hydrolases family 2 sugar binding" evidence="7">
    <location>
        <begin position="66"/>
        <end position="194"/>
    </location>
</feature>
<evidence type="ECO:0000313" key="8">
    <source>
        <dbReference type="EMBL" id="MCL9814287.1"/>
    </source>
</evidence>
<evidence type="ECO:0000256" key="2">
    <source>
        <dbReference type="ARBA" id="ARBA00022801"/>
    </source>
</evidence>
<feature type="domain" description="Glycoside hydrolase family 2 immunoglobulin-like beta-sandwich" evidence="5">
    <location>
        <begin position="223"/>
        <end position="333"/>
    </location>
</feature>
<dbReference type="Pfam" id="PF02837">
    <property type="entry name" value="Glyco_hydro_2_N"/>
    <property type="match status" value="1"/>
</dbReference>
<dbReference type="InterPro" id="IPR013783">
    <property type="entry name" value="Ig-like_fold"/>
</dbReference>
<feature type="compositionally biased region" description="Basic and acidic residues" evidence="4">
    <location>
        <begin position="321"/>
        <end position="342"/>
    </location>
</feature>
<keyword evidence="9" id="KW-1185">Reference proteome</keyword>
<feature type="compositionally biased region" description="Acidic residues" evidence="4">
    <location>
        <begin position="343"/>
        <end position="361"/>
    </location>
</feature>
<gene>
    <name evidence="8" type="ORF">AArcSt11_11550</name>
</gene>
<protein>
    <recommendedName>
        <fullName evidence="10">Beta-galactosidase</fullName>
    </recommendedName>
</protein>
<name>A0AAE3K5G2_9EURY</name>
<keyword evidence="2" id="KW-0378">Hydrolase</keyword>
<dbReference type="InterPro" id="IPR008979">
    <property type="entry name" value="Galactose-bd-like_sf"/>
</dbReference>
<evidence type="ECO:0000313" key="9">
    <source>
        <dbReference type="Proteomes" id="UP001202674"/>
    </source>
</evidence>
<evidence type="ECO:0000259" key="6">
    <source>
        <dbReference type="Pfam" id="PF02836"/>
    </source>
</evidence>
<comment type="similarity">
    <text evidence="1">Belongs to the glycosyl hydrolase 2 family.</text>
</comment>
<dbReference type="Pfam" id="PF13385">
    <property type="entry name" value="Laminin_G_3"/>
    <property type="match status" value="1"/>
</dbReference>